<evidence type="ECO:0000256" key="4">
    <source>
        <dbReference type="ARBA" id="ARBA00022722"/>
    </source>
</evidence>
<feature type="domain" description="Helicase ATP-binding" evidence="11">
    <location>
        <begin position="315"/>
        <end position="480"/>
    </location>
</feature>
<dbReference type="CDD" id="cd22332">
    <property type="entry name" value="HsdR_N"/>
    <property type="match status" value="1"/>
</dbReference>
<dbReference type="GO" id="GO:0003677">
    <property type="term" value="F:DNA binding"/>
    <property type="evidence" value="ECO:0007669"/>
    <property type="project" value="UniProtKB-KW"/>
</dbReference>
<dbReference type="Proteomes" id="UP000029488">
    <property type="component" value="Chromosome"/>
</dbReference>
<dbReference type="Pfam" id="PF18766">
    <property type="entry name" value="SWI2_SNF2"/>
    <property type="match status" value="1"/>
</dbReference>
<evidence type="ECO:0000256" key="7">
    <source>
        <dbReference type="ARBA" id="ARBA00022759"/>
    </source>
</evidence>
<evidence type="ECO:0000256" key="10">
    <source>
        <dbReference type="ARBA" id="ARBA00023125"/>
    </source>
</evidence>
<evidence type="ECO:0000256" key="9">
    <source>
        <dbReference type="ARBA" id="ARBA00022840"/>
    </source>
</evidence>
<dbReference type="PANTHER" id="PTHR30195">
    <property type="entry name" value="TYPE I SITE-SPECIFIC DEOXYRIBONUCLEASE PROTEIN SUBUNIT M AND R"/>
    <property type="match status" value="1"/>
</dbReference>
<gene>
    <name evidence="12" type="ORF">LSJ_1343c</name>
</gene>
<keyword evidence="6" id="KW-0680">Restriction system</keyword>
<dbReference type="SMART" id="SM00487">
    <property type="entry name" value="DEXDc"/>
    <property type="match status" value="1"/>
</dbReference>
<dbReference type="GO" id="GO:0005524">
    <property type="term" value="F:ATP binding"/>
    <property type="evidence" value="ECO:0007669"/>
    <property type="project" value="UniProtKB-KW"/>
</dbReference>
<comment type="catalytic activity">
    <reaction evidence="1">
        <text>Endonucleolytic cleavage of DNA to give random double-stranded fragments with terminal 5'-phosphates, ATP is simultaneously hydrolyzed.</text>
        <dbReference type="EC" id="3.1.21.3"/>
    </reaction>
</comment>
<dbReference type="Pfam" id="PF22679">
    <property type="entry name" value="T1R_D3-like"/>
    <property type="match status" value="1"/>
</dbReference>
<keyword evidence="4" id="KW-0540">Nuclease</keyword>
<evidence type="ECO:0000313" key="13">
    <source>
        <dbReference type="Proteomes" id="UP000029488"/>
    </source>
</evidence>
<evidence type="ECO:0000256" key="2">
    <source>
        <dbReference type="ARBA" id="ARBA00008598"/>
    </source>
</evidence>
<dbReference type="PANTHER" id="PTHR30195:SF15">
    <property type="entry name" value="TYPE I RESTRICTION ENZYME HINDI ENDONUCLEASE SUBUNIT"/>
    <property type="match status" value="1"/>
</dbReference>
<keyword evidence="7 12" id="KW-0255">Endonuclease</keyword>
<reference evidence="12 13" key="1">
    <citation type="journal article" date="2014" name="BMC Genomics">
        <title>Unusual genome complexity in Lactobacillus salivarius JCM1046.</title>
        <authorList>
            <person name="Raftis E.J."/>
            <person name="Forde B.M."/>
            <person name="Claesson M.J."/>
            <person name="O'Toole P.W."/>
        </authorList>
    </citation>
    <scope>NUCLEOTIDE SEQUENCE [LARGE SCALE GENOMIC DNA]</scope>
    <source>
        <strain evidence="12 13">JCM1046</strain>
    </source>
</reference>
<dbReference type="InterPro" id="IPR055180">
    <property type="entry name" value="HsdR_RecA-like_helicase_dom_2"/>
</dbReference>
<comment type="similarity">
    <text evidence="2">Belongs to the HsdR family.</text>
</comment>
<organism evidence="12 13">
    <name type="scientific">Ligilactobacillus salivarius</name>
    <dbReference type="NCBI Taxonomy" id="1624"/>
    <lineage>
        <taxon>Bacteria</taxon>
        <taxon>Bacillati</taxon>
        <taxon>Bacillota</taxon>
        <taxon>Bacilli</taxon>
        <taxon>Lactobacillales</taxon>
        <taxon>Lactobacillaceae</taxon>
        <taxon>Ligilactobacillus</taxon>
    </lineage>
</organism>
<evidence type="ECO:0000259" key="11">
    <source>
        <dbReference type="PROSITE" id="PS51192"/>
    </source>
</evidence>
<dbReference type="InterPro" id="IPR027417">
    <property type="entry name" value="P-loop_NTPase"/>
</dbReference>
<dbReference type="GO" id="GO:0009035">
    <property type="term" value="F:type I site-specific deoxyribonuclease activity"/>
    <property type="evidence" value="ECO:0007669"/>
    <property type="project" value="UniProtKB-EC"/>
</dbReference>
<evidence type="ECO:0000256" key="5">
    <source>
        <dbReference type="ARBA" id="ARBA00022741"/>
    </source>
</evidence>
<dbReference type="SUPFAM" id="SSF52540">
    <property type="entry name" value="P-loop containing nucleoside triphosphate hydrolases"/>
    <property type="match status" value="2"/>
</dbReference>
<evidence type="ECO:0000256" key="3">
    <source>
        <dbReference type="ARBA" id="ARBA00012654"/>
    </source>
</evidence>
<dbReference type="GO" id="GO:0009307">
    <property type="term" value="P:DNA restriction-modification system"/>
    <property type="evidence" value="ECO:0007669"/>
    <property type="project" value="UniProtKB-KW"/>
</dbReference>
<dbReference type="PROSITE" id="PS51192">
    <property type="entry name" value="HELICASE_ATP_BIND_1"/>
    <property type="match status" value="1"/>
</dbReference>
<dbReference type="InterPro" id="IPR051268">
    <property type="entry name" value="Type-I_R_enzyme_R_subunit"/>
</dbReference>
<keyword evidence="8" id="KW-0378">Hydrolase</keyword>
<evidence type="ECO:0000256" key="8">
    <source>
        <dbReference type="ARBA" id="ARBA00022801"/>
    </source>
</evidence>
<sequence>MSKSFNELSRVQLPAVLHLIKLGYKYLSYKENKDRLDSDNNIVVPIFKKQFLNLNPEANEEDFEKEYQDIKLELNFDDLGRSFFNRLQGQGNSQYRLIDWENFDNNSFHMAIEVPCINGEEEFRPDITIFINGLPLTYIEVKQPNAIRNGMTGMKSEFERMGTRFKNKKYRAFHNITQLIAFSDNMDYADDDGQQMQGSYYATTSLNKAVFNSMHEERYGELVDQIGTVSEEDIDYVLKDTNKIVLKNTAEFKSNCDANTPLNRFLTSIYTKDRLAFFLHFGIVYVDATTKDGKPTIQKHIMRYPQYFATRKISEKINEGMKKGVIWHTQGSGKTALAYFNVRYLKYKFQQNNLIPRFYFVVDRLDLATQASKEFRKRGLTVKLISSKRQLNEAFAEDIAVVNIQKVNEDTDLTNKSGYALNTQNVYFIDEAHRSYNEKGSYLPNLYNADKNSIKIALTGTPLISVDGKNGKKSRATTREIFGDYIHKYYYNQSIEDGYTLRLLREEIATSYKKKLSDVLSSISGEVEKGSLDKTTLYSHPHFVGPMLEYILNDFTKSRDIYDDQTIGGMIVSQSSAQAREIYKQFMHKRKLGETNLTASLILSDEDDKETRAKEVDDFKSGKTDLLIVYNMLLTGFDAPRLKKLYLGRMIKAHNLLQTLTRVNRPYKDFRMGYIVDFANISHEFDKTNHAYFEELNQEYNKDTTDEELQNIYGSLFVPSTEIEASLKNAKIILAEYTTDNLEQFSQEVNETPEKKDLLELAKTLKELKQYYNISRLIGYTELTDQIKDLDVAKLLTVVTNRIATLNLLVNAKDDSSEKLLKLAMNKMDFSFKKVGEAELELAANDFMERQRKAAAGLGRNWDQTDPEWISLYDEFTRILQKQHIGELSAKETQLNTTALDKVIIQINNLNARNRKIATAFDGDRKYARVYKHVIYSQKKQMPTSVREEPGLYRVMLRAKKDIDDKVAMNQSMVENQGYFTNESIATIRNSSRQEQVKIAPMQVKVVSQLLTDEYEKELEMLGV</sequence>
<keyword evidence="10" id="KW-0238">DNA-binding</keyword>
<evidence type="ECO:0000313" key="12">
    <source>
        <dbReference type="EMBL" id="AIR11003.1"/>
    </source>
</evidence>
<protein>
    <recommendedName>
        <fullName evidence="3">type I site-specific deoxyribonuclease</fullName>
        <ecNumber evidence="3">3.1.21.3</ecNumber>
    </recommendedName>
</protein>
<dbReference type="REBASE" id="94065">
    <property type="entry name" value="Lsa1046ORF1342P"/>
</dbReference>
<keyword evidence="5" id="KW-0547">Nucleotide-binding</keyword>
<proteinExistence type="inferred from homology"/>
<dbReference type="EMBL" id="CP007646">
    <property type="protein sequence ID" value="AIR11003.1"/>
    <property type="molecule type" value="Genomic_DNA"/>
</dbReference>
<dbReference type="InterPro" id="IPR014001">
    <property type="entry name" value="Helicase_ATP-bd"/>
</dbReference>
<dbReference type="Gene3D" id="3.90.1570.50">
    <property type="match status" value="1"/>
</dbReference>
<accession>A0A089QGN7</accession>
<dbReference type="KEGG" id="lsj:LSJ_1343c"/>
<dbReference type="Pfam" id="PF04313">
    <property type="entry name" value="HSDR_N"/>
    <property type="match status" value="1"/>
</dbReference>
<dbReference type="InterPro" id="IPR040980">
    <property type="entry name" value="SWI2_SNF2"/>
</dbReference>
<dbReference type="AlphaFoldDB" id="A0A089QGN7"/>
<dbReference type="Gene3D" id="3.40.50.300">
    <property type="entry name" value="P-loop containing nucleotide triphosphate hydrolases"/>
    <property type="match status" value="2"/>
</dbReference>
<name>A0A089QGN7_9LACO</name>
<evidence type="ECO:0000256" key="1">
    <source>
        <dbReference type="ARBA" id="ARBA00000851"/>
    </source>
</evidence>
<dbReference type="EC" id="3.1.21.3" evidence="3"/>
<evidence type="ECO:0000256" key="6">
    <source>
        <dbReference type="ARBA" id="ARBA00022747"/>
    </source>
</evidence>
<keyword evidence="9" id="KW-0067">ATP-binding</keyword>
<dbReference type="InterPro" id="IPR007409">
    <property type="entry name" value="Restrct_endonuc_type1_HsdR_N"/>
</dbReference>
<dbReference type="RefSeq" id="WP_044005177.1">
    <property type="nucleotide sequence ID" value="NZ_CP007646.1"/>
</dbReference>